<protein>
    <recommendedName>
        <fullName evidence="9">Cell division protein FtsQ</fullName>
    </recommendedName>
</protein>
<dbReference type="PANTHER" id="PTHR35851:SF1">
    <property type="entry name" value="CELL DIVISION PROTEIN FTSQ"/>
    <property type="match status" value="1"/>
</dbReference>
<evidence type="ECO:0000256" key="3">
    <source>
        <dbReference type="ARBA" id="ARBA00022519"/>
    </source>
</evidence>
<dbReference type="InterPro" id="IPR026579">
    <property type="entry name" value="FtsQ"/>
</dbReference>
<dbReference type="InterPro" id="IPR034746">
    <property type="entry name" value="POTRA"/>
</dbReference>
<proteinExistence type="inferred from homology"/>
<sequence length="324" mass="34994">MDGRGRVAPTLKPNRPAAPRPAAVPPDRHKRLPPEPRPASRLSLLLRRLSVRLAASSLGRRGASLLTVAVIGGFALYGTVIGGHVQEAKEIGLDIADAAANIAGFKVVQVNLSGQNHVTPAAILEAAGIKSSTSILFVHADETRARLEAMPWIQSASVRKFYPDRIDIAITERVPFALWQINGEINVIGRDGRIIAPYSDDPRYINLPIVVGEGADRRVGDIVDALARIPVIADQVRAAILVADRRWTLKMRNGVDVRLPEEGLEGALTQLADLDRDRKLLSRDITIIDLRLPDRVAVRLSDAAADARAQAIKARAKARKGGAT</sequence>
<evidence type="ECO:0000256" key="9">
    <source>
        <dbReference type="HAMAP-Rule" id="MF_00911"/>
    </source>
</evidence>
<evidence type="ECO:0000256" key="7">
    <source>
        <dbReference type="ARBA" id="ARBA00023136"/>
    </source>
</evidence>
<dbReference type="Gene3D" id="3.40.50.11690">
    <property type="entry name" value="Cell division protein FtsQ/DivIB"/>
    <property type="match status" value="1"/>
</dbReference>
<evidence type="ECO:0000313" key="13">
    <source>
        <dbReference type="Proteomes" id="UP000269692"/>
    </source>
</evidence>
<accession>A0A3L7AHW6</accession>
<dbReference type="Proteomes" id="UP000269692">
    <property type="component" value="Unassembled WGS sequence"/>
</dbReference>
<keyword evidence="4 9" id="KW-0132">Cell division</keyword>
<evidence type="ECO:0000256" key="8">
    <source>
        <dbReference type="ARBA" id="ARBA00023306"/>
    </source>
</evidence>
<keyword evidence="6 9" id="KW-1133">Transmembrane helix</keyword>
<dbReference type="InterPro" id="IPR013685">
    <property type="entry name" value="POTRA_FtsQ_type"/>
</dbReference>
<gene>
    <name evidence="9" type="primary">ftsQ</name>
    <name evidence="12" type="ORF">D9R14_06940</name>
</gene>
<evidence type="ECO:0000256" key="5">
    <source>
        <dbReference type="ARBA" id="ARBA00022692"/>
    </source>
</evidence>
<feature type="region of interest" description="Disordered" evidence="10">
    <location>
        <begin position="1"/>
        <end position="38"/>
    </location>
</feature>
<dbReference type="EMBL" id="RCTF01000004">
    <property type="protein sequence ID" value="RLP80083.1"/>
    <property type="molecule type" value="Genomic_DNA"/>
</dbReference>
<dbReference type="Gene3D" id="3.10.20.310">
    <property type="entry name" value="membrane protein fhac"/>
    <property type="match status" value="1"/>
</dbReference>
<dbReference type="GO" id="GO:0043093">
    <property type="term" value="P:FtsZ-dependent cytokinesis"/>
    <property type="evidence" value="ECO:0007669"/>
    <property type="project" value="UniProtKB-UniRule"/>
</dbReference>
<dbReference type="HAMAP" id="MF_00911">
    <property type="entry name" value="FtsQ_subfam"/>
    <property type="match status" value="1"/>
</dbReference>
<comment type="subcellular location">
    <subcellularLocation>
        <location evidence="9">Cell inner membrane</location>
        <topology evidence="9">Single-pass type II membrane protein</topology>
    </subcellularLocation>
    <subcellularLocation>
        <location evidence="1">Membrane</location>
    </subcellularLocation>
    <text evidence="9">Localizes to the division septum.</text>
</comment>
<comment type="similarity">
    <text evidence="9">Belongs to the FtsQ/DivIB family. FtsQ subfamily.</text>
</comment>
<reference evidence="12 13" key="1">
    <citation type="submission" date="2018-10" db="EMBL/GenBank/DDBJ databases">
        <title>Xanthobacter tagetidis genome sequencing and assembly.</title>
        <authorList>
            <person name="Maclea K.S."/>
            <person name="Goen A.E."/>
            <person name="Fatima S.A."/>
        </authorList>
    </citation>
    <scope>NUCLEOTIDE SEQUENCE [LARGE SCALE GENOMIC DNA]</scope>
    <source>
        <strain evidence="12 13">ATCC 700314</strain>
    </source>
</reference>
<evidence type="ECO:0000259" key="11">
    <source>
        <dbReference type="PROSITE" id="PS51779"/>
    </source>
</evidence>
<evidence type="ECO:0000256" key="10">
    <source>
        <dbReference type="SAM" id="MobiDB-lite"/>
    </source>
</evidence>
<dbReference type="Pfam" id="PF08478">
    <property type="entry name" value="POTRA_1"/>
    <property type="match status" value="1"/>
</dbReference>
<keyword evidence="3 9" id="KW-0997">Cell inner membrane</keyword>
<dbReference type="GO" id="GO:0090529">
    <property type="term" value="P:cell septum assembly"/>
    <property type="evidence" value="ECO:0007669"/>
    <property type="project" value="InterPro"/>
</dbReference>
<organism evidence="12 13">
    <name type="scientific">Xanthobacter tagetidis</name>
    <dbReference type="NCBI Taxonomy" id="60216"/>
    <lineage>
        <taxon>Bacteria</taxon>
        <taxon>Pseudomonadati</taxon>
        <taxon>Pseudomonadota</taxon>
        <taxon>Alphaproteobacteria</taxon>
        <taxon>Hyphomicrobiales</taxon>
        <taxon>Xanthobacteraceae</taxon>
        <taxon>Xanthobacter</taxon>
    </lineage>
</organism>
<dbReference type="GO" id="GO:0005886">
    <property type="term" value="C:plasma membrane"/>
    <property type="evidence" value="ECO:0007669"/>
    <property type="project" value="UniProtKB-SubCell"/>
</dbReference>
<evidence type="ECO:0000256" key="6">
    <source>
        <dbReference type="ARBA" id="ARBA00022989"/>
    </source>
</evidence>
<dbReference type="InterPro" id="IPR045335">
    <property type="entry name" value="FtsQ_C_sf"/>
</dbReference>
<feature type="domain" description="POTRA" evidence="11">
    <location>
        <begin position="105"/>
        <end position="173"/>
    </location>
</feature>
<dbReference type="Pfam" id="PF03799">
    <property type="entry name" value="FtsQ_DivIB_C"/>
    <property type="match status" value="1"/>
</dbReference>
<dbReference type="PROSITE" id="PS51779">
    <property type="entry name" value="POTRA"/>
    <property type="match status" value="1"/>
</dbReference>
<keyword evidence="2 9" id="KW-1003">Cell membrane</keyword>
<evidence type="ECO:0000313" key="12">
    <source>
        <dbReference type="EMBL" id="RLP80083.1"/>
    </source>
</evidence>
<evidence type="ECO:0000256" key="2">
    <source>
        <dbReference type="ARBA" id="ARBA00022475"/>
    </source>
</evidence>
<dbReference type="RefSeq" id="WP_121622587.1">
    <property type="nucleotide sequence ID" value="NZ_JACIIW010000002.1"/>
</dbReference>
<keyword evidence="13" id="KW-1185">Reference proteome</keyword>
<comment type="caution">
    <text evidence="12">The sequence shown here is derived from an EMBL/GenBank/DDBJ whole genome shotgun (WGS) entry which is preliminary data.</text>
</comment>
<keyword evidence="8 9" id="KW-0131">Cell cycle</keyword>
<dbReference type="OrthoDB" id="9783091at2"/>
<dbReference type="GO" id="GO:0032153">
    <property type="term" value="C:cell division site"/>
    <property type="evidence" value="ECO:0007669"/>
    <property type="project" value="UniProtKB-UniRule"/>
</dbReference>
<dbReference type="InterPro" id="IPR005548">
    <property type="entry name" value="Cell_div_FtsQ/DivIB_C"/>
</dbReference>
<evidence type="ECO:0000256" key="4">
    <source>
        <dbReference type="ARBA" id="ARBA00022618"/>
    </source>
</evidence>
<comment type="function">
    <text evidence="9">Essential cell division protein.</text>
</comment>
<dbReference type="PANTHER" id="PTHR35851">
    <property type="entry name" value="CELL DIVISION PROTEIN FTSQ"/>
    <property type="match status" value="1"/>
</dbReference>
<name>A0A3L7AHW6_9HYPH</name>
<keyword evidence="5 9" id="KW-0812">Transmembrane</keyword>
<keyword evidence="7 9" id="KW-0472">Membrane</keyword>
<evidence type="ECO:0000256" key="1">
    <source>
        <dbReference type="ARBA" id="ARBA00004370"/>
    </source>
</evidence>
<dbReference type="AlphaFoldDB" id="A0A3L7AHW6"/>